<feature type="transmembrane region" description="Helical" evidence="6">
    <location>
        <begin position="334"/>
        <end position="354"/>
    </location>
</feature>
<evidence type="ECO:0000313" key="8">
    <source>
        <dbReference type="EMBL" id="KRM71931.1"/>
    </source>
</evidence>
<dbReference type="Gene3D" id="1.20.1720.10">
    <property type="entry name" value="Multidrug resistance protein D"/>
    <property type="match status" value="1"/>
</dbReference>
<evidence type="ECO:0000313" key="9">
    <source>
        <dbReference type="Proteomes" id="UP000051672"/>
    </source>
</evidence>
<sequence length="475" mass="51709">MLNYVDDPKVQSRRWWIITAIGLFTIMSTLDGSIVNIALPVMVNDLHISMNEAEWVASVYLIVICALLLLFGKLGDSIGKIRIFKFGSLLFVLGSFMAGFSVSFWFLILARIVQAVGAAMTMSNNNGIITEVFPMAERGRALGLIGSFVAVGSIAGPGIGGILLAHLPWGYIFWINVPVGLITIILQHYILPKDVLKSHAPIDWRGFLASVMFIVPLFLGIFIGQVVGFTTWYILGLFVLAILSLLLFVRIENHAENPLLVLSLFKNHEFTISLITAFLIFVTNFFFNVLSPFYLQNARGLAPNYAGYILMIFPLVQVVVAPIAGSIADRIGPYGLTLAGLGIITLSQVAYAVLDLHTSWWFIMLAIGAVGVGNGMFQAPNNTIVMSSVEPQHLGVAGGMNALARNLGMVVGISAATTILFGRMSAQAGKTVTSYQASDPQLFIDAMHTVFWVATAIAIVAFILTARRYLTQRRA</sequence>
<dbReference type="PRINTS" id="PR01036">
    <property type="entry name" value="TCRTETB"/>
</dbReference>
<dbReference type="GO" id="GO:0005886">
    <property type="term" value="C:plasma membrane"/>
    <property type="evidence" value="ECO:0007669"/>
    <property type="project" value="UniProtKB-SubCell"/>
</dbReference>
<evidence type="ECO:0000256" key="4">
    <source>
        <dbReference type="ARBA" id="ARBA00022989"/>
    </source>
</evidence>
<dbReference type="PROSITE" id="PS50850">
    <property type="entry name" value="MFS"/>
    <property type="match status" value="1"/>
</dbReference>
<feature type="transmembrane region" description="Helical" evidence="6">
    <location>
        <begin position="270"/>
        <end position="293"/>
    </location>
</feature>
<dbReference type="Pfam" id="PF07690">
    <property type="entry name" value="MFS_1"/>
    <property type="match status" value="1"/>
</dbReference>
<feature type="transmembrane region" description="Helical" evidence="6">
    <location>
        <begin position="202"/>
        <end position="223"/>
    </location>
</feature>
<evidence type="ECO:0000256" key="3">
    <source>
        <dbReference type="ARBA" id="ARBA00022692"/>
    </source>
</evidence>
<keyword evidence="4 6" id="KW-1133">Transmembrane helix</keyword>
<organism evidence="8 9">
    <name type="scientific">Lacticaseibacillus brantae DSM 23927</name>
    <dbReference type="NCBI Taxonomy" id="1423727"/>
    <lineage>
        <taxon>Bacteria</taxon>
        <taxon>Bacillati</taxon>
        <taxon>Bacillota</taxon>
        <taxon>Bacilli</taxon>
        <taxon>Lactobacillales</taxon>
        <taxon>Lactobacillaceae</taxon>
        <taxon>Lacticaseibacillus</taxon>
    </lineage>
</organism>
<protein>
    <submittedName>
        <fullName evidence="8">Transport protein</fullName>
    </submittedName>
</protein>
<dbReference type="InterPro" id="IPR020846">
    <property type="entry name" value="MFS_dom"/>
</dbReference>
<comment type="subcellular location">
    <subcellularLocation>
        <location evidence="1">Cell membrane</location>
        <topology evidence="1">Multi-pass membrane protein</topology>
    </subcellularLocation>
</comment>
<gene>
    <name evidence="8" type="ORF">FC34_GL000911</name>
</gene>
<feature type="transmembrane region" description="Helical" evidence="6">
    <location>
        <begin position="446"/>
        <end position="466"/>
    </location>
</feature>
<dbReference type="GO" id="GO:0022857">
    <property type="term" value="F:transmembrane transporter activity"/>
    <property type="evidence" value="ECO:0007669"/>
    <property type="project" value="InterPro"/>
</dbReference>
<dbReference type="InterPro" id="IPR036259">
    <property type="entry name" value="MFS_trans_sf"/>
</dbReference>
<dbReference type="PANTHER" id="PTHR42718">
    <property type="entry name" value="MAJOR FACILITATOR SUPERFAMILY MULTIDRUG TRANSPORTER MFSC"/>
    <property type="match status" value="1"/>
</dbReference>
<feature type="transmembrane region" description="Helical" evidence="6">
    <location>
        <begin position="86"/>
        <end position="106"/>
    </location>
</feature>
<keyword evidence="5 6" id="KW-0472">Membrane</keyword>
<feature type="transmembrane region" description="Helical" evidence="6">
    <location>
        <begin position="407"/>
        <end position="426"/>
    </location>
</feature>
<evidence type="ECO:0000259" key="7">
    <source>
        <dbReference type="PROSITE" id="PS50850"/>
    </source>
</evidence>
<evidence type="ECO:0000256" key="1">
    <source>
        <dbReference type="ARBA" id="ARBA00004651"/>
    </source>
</evidence>
<feature type="transmembrane region" description="Helical" evidence="6">
    <location>
        <begin position="112"/>
        <end position="129"/>
    </location>
</feature>
<evidence type="ECO:0000256" key="2">
    <source>
        <dbReference type="ARBA" id="ARBA00022448"/>
    </source>
</evidence>
<keyword evidence="9" id="KW-1185">Reference proteome</keyword>
<dbReference type="RefSeq" id="WP_057894207.1">
    <property type="nucleotide sequence ID" value="NZ_AYZQ01000002.1"/>
</dbReference>
<dbReference type="OrthoDB" id="102502at2"/>
<dbReference type="Gene3D" id="1.20.1250.20">
    <property type="entry name" value="MFS general substrate transporter like domains"/>
    <property type="match status" value="1"/>
</dbReference>
<dbReference type="AlphaFoldDB" id="A0A0R2B673"/>
<feature type="transmembrane region" description="Helical" evidence="6">
    <location>
        <begin position="141"/>
        <end position="165"/>
    </location>
</feature>
<keyword evidence="2" id="KW-0813">Transport</keyword>
<proteinExistence type="predicted"/>
<dbReference type="Proteomes" id="UP000051672">
    <property type="component" value="Unassembled WGS sequence"/>
</dbReference>
<feature type="transmembrane region" description="Helical" evidence="6">
    <location>
        <begin position="360"/>
        <end position="377"/>
    </location>
</feature>
<dbReference type="InterPro" id="IPR011701">
    <property type="entry name" value="MFS"/>
</dbReference>
<comment type="caution">
    <text evidence="8">The sequence shown here is derived from an EMBL/GenBank/DDBJ whole genome shotgun (WGS) entry which is preliminary data.</text>
</comment>
<dbReference type="PANTHER" id="PTHR42718:SF9">
    <property type="entry name" value="MAJOR FACILITATOR SUPERFAMILY MULTIDRUG TRANSPORTER MFSC"/>
    <property type="match status" value="1"/>
</dbReference>
<dbReference type="SUPFAM" id="SSF103473">
    <property type="entry name" value="MFS general substrate transporter"/>
    <property type="match status" value="1"/>
</dbReference>
<evidence type="ECO:0000256" key="5">
    <source>
        <dbReference type="ARBA" id="ARBA00023136"/>
    </source>
</evidence>
<feature type="domain" description="Major facilitator superfamily (MFS) profile" evidence="7">
    <location>
        <begin position="17"/>
        <end position="473"/>
    </location>
</feature>
<dbReference type="STRING" id="1423727.FC34_GL000911"/>
<name>A0A0R2B673_9LACO</name>
<feature type="transmembrane region" description="Helical" evidence="6">
    <location>
        <begin position="15"/>
        <end position="43"/>
    </location>
</feature>
<reference evidence="8 9" key="1">
    <citation type="journal article" date="2015" name="Genome Announc.">
        <title>Expanding the biotechnology potential of lactobacilli through comparative genomics of 213 strains and associated genera.</title>
        <authorList>
            <person name="Sun Z."/>
            <person name="Harris H.M."/>
            <person name="McCann A."/>
            <person name="Guo C."/>
            <person name="Argimon S."/>
            <person name="Zhang W."/>
            <person name="Yang X."/>
            <person name="Jeffery I.B."/>
            <person name="Cooney J.C."/>
            <person name="Kagawa T.F."/>
            <person name="Liu W."/>
            <person name="Song Y."/>
            <person name="Salvetti E."/>
            <person name="Wrobel A."/>
            <person name="Rasinkangas P."/>
            <person name="Parkhill J."/>
            <person name="Rea M.C."/>
            <person name="O'Sullivan O."/>
            <person name="Ritari J."/>
            <person name="Douillard F.P."/>
            <person name="Paul Ross R."/>
            <person name="Yang R."/>
            <person name="Briner A.E."/>
            <person name="Felis G.E."/>
            <person name="de Vos W.M."/>
            <person name="Barrangou R."/>
            <person name="Klaenhammer T.R."/>
            <person name="Caufield P.W."/>
            <person name="Cui Y."/>
            <person name="Zhang H."/>
            <person name="O'Toole P.W."/>
        </authorList>
    </citation>
    <scope>NUCLEOTIDE SEQUENCE [LARGE SCALE GENOMIC DNA]</scope>
    <source>
        <strain evidence="8 9">DSM 23927</strain>
    </source>
</reference>
<feature type="transmembrane region" description="Helical" evidence="6">
    <location>
        <begin position="171"/>
        <end position="190"/>
    </location>
</feature>
<keyword evidence="3 6" id="KW-0812">Transmembrane</keyword>
<dbReference type="CDD" id="cd17321">
    <property type="entry name" value="MFS_MMR_MDR_like"/>
    <property type="match status" value="1"/>
</dbReference>
<feature type="transmembrane region" description="Helical" evidence="6">
    <location>
        <begin position="305"/>
        <end position="327"/>
    </location>
</feature>
<feature type="transmembrane region" description="Helical" evidence="6">
    <location>
        <begin position="55"/>
        <end position="74"/>
    </location>
</feature>
<evidence type="ECO:0000256" key="6">
    <source>
        <dbReference type="SAM" id="Phobius"/>
    </source>
</evidence>
<dbReference type="EMBL" id="AYZQ01000002">
    <property type="protein sequence ID" value="KRM71931.1"/>
    <property type="molecule type" value="Genomic_DNA"/>
</dbReference>
<feature type="transmembrane region" description="Helical" evidence="6">
    <location>
        <begin position="229"/>
        <end position="249"/>
    </location>
</feature>
<dbReference type="PATRIC" id="fig|1423727.3.peg.917"/>
<accession>A0A0R2B673</accession>